<evidence type="ECO:0000313" key="10">
    <source>
        <dbReference type="Proteomes" id="UP001559025"/>
    </source>
</evidence>
<keyword evidence="6 7" id="KW-0472">Membrane</keyword>
<dbReference type="EMBL" id="JAZHFV010000001">
    <property type="protein sequence ID" value="MEX4006568.1"/>
    <property type="molecule type" value="Genomic_DNA"/>
</dbReference>
<evidence type="ECO:0000256" key="7">
    <source>
        <dbReference type="RuleBase" id="RU363032"/>
    </source>
</evidence>
<evidence type="ECO:0000259" key="8">
    <source>
        <dbReference type="PROSITE" id="PS50928"/>
    </source>
</evidence>
<dbReference type="PANTHER" id="PTHR47737:SF1">
    <property type="entry name" value="GLYCINE BETAINE_PROLINE BETAINE TRANSPORT SYSTEM PERMEASE PROTEIN PROW"/>
    <property type="match status" value="1"/>
</dbReference>
<keyword evidence="3" id="KW-1003">Cell membrane</keyword>
<reference evidence="9 10" key="1">
    <citation type="submission" date="2024-01" db="EMBL/GenBank/DDBJ databases">
        <title>New evidence supports the origin of RcGTA from prophage.</title>
        <authorList>
            <person name="Xu Y."/>
            <person name="Liu B."/>
            <person name="Chen F."/>
        </authorList>
    </citation>
    <scope>NUCLEOTIDE SEQUENCE [LARGE SCALE GENOMIC DNA]</scope>
    <source>
        <strain evidence="9 10">CBW1107-2</strain>
    </source>
</reference>
<name>A0ABV3WQU8_9HYPH</name>
<dbReference type="Gene3D" id="1.10.3720.10">
    <property type="entry name" value="MetI-like"/>
    <property type="match status" value="1"/>
</dbReference>
<protein>
    <submittedName>
        <fullName evidence="9">Proline/glycine betaine ABC transporter permease</fullName>
    </submittedName>
</protein>
<gene>
    <name evidence="9" type="ORF">V1479_04585</name>
</gene>
<feature type="domain" description="ABC transmembrane type-1" evidence="8">
    <location>
        <begin position="96"/>
        <end position="275"/>
    </location>
</feature>
<sequence>MISPSDFDFLAIPFADWINLFVRDWLVPNFRPFFRSMQWPVSQVLNGLSTFLNATPMLVFTAALALIAWRTAGRGVAIFTLIALVFIDLIGLWPETMTTLAMVVTAVFFCVVIGIPLGVLAARSDIFQAVLRPILDIMQTIPSFVYLVPIVMLFGVGVVPGIIATIIFAVPPIIRLTNLGIRNVRHDLTEAAVAFGATPWQSLVEVQFPLALRTIMAGLNQTLMLALSMVVIAALIGAGGLGLTVFTGLGRLDVGNATAGGVGIVLLAIILDRISQALGEKRSVRTVSLMETMRSLFSPRRDAAAGESQRAG</sequence>
<evidence type="ECO:0000256" key="2">
    <source>
        <dbReference type="ARBA" id="ARBA00022448"/>
    </source>
</evidence>
<dbReference type="CDD" id="cd06261">
    <property type="entry name" value="TM_PBP2"/>
    <property type="match status" value="1"/>
</dbReference>
<dbReference type="RefSeq" id="WP_368801849.1">
    <property type="nucleotide sequence ID" value="NZ_JAZHFV010000001.1"/>
</dbReference>
<comment type="similarity">
    <text evidence="7">Belongs to the binding-protein-dependent transport system permease family.</text>
</comment>
<evidence type="ECO:0000256" key="3">
    <source>
        <dbReference type="ARBA" id="ARBA00022475"/>
    </source>
</evidence>
<keyword evidence="10" id="KW-1185">Reference proteome</keyword>
<dbReference type="Proteomes" id="UP001559025">
    <property type="component" value="Unassembled WGS sequence"/>
</dbReference>
<dbReference type="Pfam" id="PF00528">
    <property type="entry name" value="BPD_transp_1"/>
    <property type="match status" value="1"/>
</dbReference>
<keyword evidence="2 7" id="KW-0813">Transport</keyword>
<feature type="transmembrane region" description="Helical" evidence="7">
    <location>
        <begin position="100"/>
        <end position="122"/>
    </location>
</feature>
<feature type="transmembrane region" description="Helical" evidence="7">
    <location>
        <begin position="224"/>
        <end position="248"/>
    </location>
</feature>
<proteinExistence type="inferred from homology"/>
<evidence type="ECO:0000256" key="5">
    <source>
        <dbReference type="ARBA" id="ARBA00022989"/>
    </source>
</evidence>
<dbReference type="PANTHER" id="PTHR47737">
    <property type="entry name" value="GLYCINE BETAINE/PROLINE BETAINE TRANSPORT SYSTEM PERMEASE PROTEIN PROW"/>
    <property type="match status" value="1"/>
</dbReference>
<comment type="caution">
    <text evidence="9">The sequence shown here is derived from an EMBL/GenBank/DDBJ whole genome shotgun (WGS) entry which is preliminary data.</text>
</comment>
<evidence type="ECO:0000256" key="6">
    <source>
        <dbReference type="ARBA" id="ARBA00023136"/>
    </source>
</evidence>
<keyword evidence="4 7" id="KW-0812">Transmembrane</keyword>
<dbReference type="PROSITE" id="PS50928">
    <property type="entry name" value="ABC_TM1"/>
    <property type="match status" value="1"/>
</dbReference>
<feature type="transmembrane region" description="Helical" evidence="7">
    <location>
        <begin position="44"/>
        <end position="69"/>
    </location>
</feature>
<evidence type="ECO:0000313" key="9">
    <source>
        <dbReference type="EMBL" id="MEX4006568.1"/>
    </source>
</evidence>
<dbReference type="InterPro" id="IPR035906">
    <property type="entry name" value="MetI-like_sf"/>
</dbReference>
<keyword evidence="5 7" id="KW-1133">Transmembrane helix</keyword>
<comment type="subcellular location">
    <subcellularLocation>
        <location evidence="1 7">Cell membrane</location>
        <topology evidence="1 7">Multi-pass membrane protein</topology>
    </subcellularLocation>
</comment>
<dbReference type="InterPro" id="IPR000515">
    <property type="entry name" value="MetI-like"/>
</dbReference>
<evidence type="ECO:0000256" key="4">
    <source>
        <dbReference type="ARBA" id="ARBA00022692"/>
    </source>
</evidence>
<evidence type="ECO:0000256" key="1">
    <source>
        <dbReference type="ARBA" id="ARBA00004651"/>
    </source>
</evidence>
<feature type="transmembrane region" description="Helical" evidence="7">
    <location>
        <begin position="143"/>
        <end position="171"/>
    </location>
</feature>
<accession>A0ABV3WQU8</accession>
<feature type="transmembrane region" description="Helical" evidence="7">
    <location>
        <begin position="254"/>
        <end position="271"/>
    </location>
</feature>
<dbReference type="SUPFAM" id="SSF161098">
    <property type="entry name" value="MetI-like"/>
    <property type="match status" value="1"/>
</dbReference>
<feature type="transmembrane region" description="Helical" evidence="7">
    <location>
        <begin position="76"/>
        <end position="94"/>
    </location>
</feature>
<organism evidence="9 10">
    <name type="scientific">Neoaquamicrobium sediminum</name>
    <dbReference type="NCBI Taxonomy" id="1849104"/>
    <lineage>
        <taxon>Bacteria</taxon>
        <taxon>Pseudomonadati</taxon>
        <taxon>Pseudomonadota</taxon>
        <taxon>Alphaproteobacteria</taxon>
        <taxon>Hyphomicrobiales</taxon>
        <taxon>Phyllobacteriaceae</taxon>
        <taxon>Neoaquamicrobium</taxon>
    </lineage>
</organism>